<proteinExistence type="inferred from homology"/>
<feature type="transmembrane region" description="Helical" evidence="3">
    <location>
        <begin position="20"/>
        <end position="39"/>
    </location>
</feature>
<dbReference type="EMBL" id="FN545200">
    <property type="protein sequence ID" value="CBA73641.1"/>
    <property type="molecule type" value="Genomic_DNA"/>
</dbReference>
<comment type="similarity">
    <text evidence="1 2">Belongs to the peptidase A24 family.</text>
</comment>
<dbReference type="PANTHER" id="PTHR30487:SF0">
    <property type="entry name" value="PREPILIN LEADER PEPTIDASE_N-METHYLTRANSFERASE-RELATED"/>
    <property type="match status" value="1"/>
</dbReference>
<feature type="domain" description="Prepilin type IV endopeptidase peptidase" evidence="4">
    <location>
        <begin position="89"/>
        <end position="195"/>
    </location>
</feature>
<feature type="transmembrane region" description="Helical" evidence="3">
    <location>
        <begin position="211"/>
        <end position="230"/>
    </location>
</feature>
<evidence type="ECO:0000313" key="5">
    <source>
        <dbReference type="EMBL" id="CBA73641.1"/>
    </source>
</evidence>
<dbReference type="PANTHER" id="PTHR30487">
    <property type="entry name" value="TYPE 4 PREPILIN-LIKE PROTEINS LEADER PEPTIDE-PROCESSING ENZYME"/>
    <property type="match status" value="1"/>
</dbReference>
<keyword evidence="3" id="KW-1133">Transmembrane helix</keyword>
<feature type="transmembrane region" description="Helical" evidence="3">
    <location>
        <begin position="86"/>
        <end position="101"/>
    </location>
</feature>
<dbReference type="GO" id="GO:0004190">
    <property type="term" value="F:aspartic-type endopeptidase activity"/>
    <property type="evidence" value="ECO:0007669"/>
    <property type="project" value="InterPro"/>
</dbReference>
<evidence type="ECO:0000256" key="2">
    <source>
        <dbReference type="RuleBase" id="RU003793"/>
    </source>
</evidence>
<feature type="transmembrane region" description="Helical" evidence="3">
    <location>
        <begin position="173"/>
        <end position="199"/>
    </location>
</feature>
<dbReference type="Pfam" id="PF01478">
    <property type="entry name" value="Peptidase_A24"/>
    <property type="match status" value="1"/>
</dbReference>
<dbReference type="GO" id="GO:0005886">
    <property type="term" value="C:plasma membrane"/>
    <property type="evidence" value="ECO:0007669"/>
    <property type="project" value="TreeGrafter"/>
</dbReference>
<evidence type="ECO:0000259" key="4">
    <source>
        <dbReference type="Pfam" id="PF01478"/>
    </source>
</evidence>
<keyword evidence="3" id="KW-0812">Transmembrane</keyword>
<feature type="transmembrane region" description="Helical" evidence="3">
    <location>
        <begin position="132"/>
        <end position="153"/>
    </location>
</feature>
<name>D2U070_9GAMM</name>
<evidence type="ECO:0000256" key="3">
    <source>
        <dbReference type="SAM" id="Phobius"/>
    </source>
</evidence>
<dbReference type="InterPro" id="IPR014032">
    <property type="entry name" value="Peptidase_A24A_bac"/>
</dbReference>
<organism evidence="5">
    <name type="scientific">Arsenophonus nasoniae</name>
    <name type="common">son-killer infecting Nasonia vitripennis</name>
    <dbReference type="NCBI Taxonomy" id="638"/>
    <lineage>
        <taxon>Bacteria</taxon>
        <taxon>Pseudomonadati</taxon>
        <taxon>Pseudomonadota</taxon>
        <taxon>Gammaproteobacteria</taxon>
        <taxon>Enterobacterales</taxon>
        <taxon>Morganellaceae</taxon>
        <taxon>Arsenophonus</taxon>
    </lineage>
</organism>
<dbReference type="InterPro" id="IPR050882">
    <property type="entry name" value="Prepilin_peptidase/N-MTase"/>
</dbReference>
<dbReference type="Gene3D" id="1.20.120.1220">
    <property type="match status" value="1"/>
</dbReference>
<protein>
    <submittedName>
        <fullName evidence="5">Type IV prepilin-like leader peptidase</fullName>
    </submittedName>
</protein>
<dbReference type="PRINTS" id="PR00864">
    <property type="entry name" value="PREPILNPTASE"/>
</dbReference>
<keyword evidence="3" id="KW-0472">Membrane</keyword>
<evidence type="ECO:0000256" key="1">
    <source>
        <dbReference type="ARBA" id="ARBA00005801"/>
    </source>
</evidence>
<dbReference type="InterPro" id="IPR000045">
    <property type="entry name" value="Prepilin_IV_endopep_pep"/>
</dbReference>
<sequence length="240" mass="27850">MTNEDFSKRNLKMATWLTTFSYWPLIQAFIITIILLPLSHLLINYLPLYLFNYRLKGSLSGYLLFITLFIPLSIIFLLISDFNHRVILLFFVWFSVLLAFIDHHTGYLPDLLVYPLIVLALLFHAMQSNEQLLLAIYGALIGYLIFWFIYGFFKLAIKRRGLAQGDIKLVAAYGAWLGIYILPYLMLLSACLGLLNYVFLWIKIRYKPDKIAFGPALASAGISLMLIKYFKEDWIIKIIL</sequence>
<dbReference type="GO" id="GO:0006465">
    <property type="term" value="P:signal peptide processing"/>
    <property type="evidence" value="ECO:0007669"/>
    <property type="project" value="TreeGrafter"/>
</dbReference>
<gene>
    <name evidence="5" type="primary">pilD</name>
    <name evidence="5" type="ORF">ARN_18760</name>
</gene>
<reference evidence="5" key="1">
    <citation type="journal article" date="2010" name="Insect Mol. Biol.">
        <title>The draft genome sequence of Arsenophonus nasoniae, son-killer bacterium of Nasonia vitripennis, reveals genes associated with virulence and symbiosis.</title>
        <authorList>
            <person name="Wilkes T."/>
            <person name="Darby A.C."/>
            <person name="Choi J."/>
            <person name="Colborne J.K."/>
            <person name="Werren J.H."/>
            <person name="Hurst G.D.D."/>
        </authorList>
    </citation>
    <scope>NUCLEOTIDE SEQUENCE</scope>
</reference>
<feature type="transmembrane region" description="Helical" evidence="3">
    <location>
        <begin position="59"/>
        <end position="79"/>
    </location>
</feature>
<dbReference type="AlphaFoldDB" id="D2U070"/>
<accession>D2U070</accession>